<evidence type="ECO:0000259" key="4">
    <source>
        <dbReference type="PROSITE" id="PS51352"/>
    </source>
</evidence>
<dbReference type="InterPro" id="IPR051099">
    <property type="entry name" value="AGR/TXD"/>
</dbReference>
<comment type="caution">
    <text evidence="5">The sequence shown here is derived from an EMBL/GenBank/DDBJ whole genome shotgun (WGS) entry which is preliminary data.</text>
</comment>
<dbReference type="RefSeq" id="WP_166919568.1">
    <property type="nucleotide sequence ID" value="NZ_JAASRN010000002.1"/>
</dbReference>
<dbReference type="InterPro" id="IPR012336">
    <property type="entry name" value="Thioredoxin-like_fold"/>
</dbReference>
<sequence>MKRKLVYLVLGLCLLIGAEAYAQHSTAGIVFFEGSWQELLNEAKKTGKPFFVDFYTDWCGPCKMLEKNTFRNKEVGDFANKHYIAYRVNAEKGEGIGLADKYRVQAYPSIYFFNSEGRLVEKVIGYHAPDHFLYVMEQILKKIK</sequence>
<dbReference type="PROSITE" id="PS51352">
    <property type="entry name" value="THIOREDOXIN_2"/>
    <property type="match status" value="1"/>
</dbReference>
<dbReference type="Proteomes" id="UP000537126">
    <property type="component" value="Unassembled WGS sequence"/>
</dbReference>
<keyword evidence="2" id="KW-0676">Redox-active center</keyword>
<evidence type="ECO:0000313" key="5">
    <source>
        <dbReference type="EMBL" id="NIK74164.1"/>
    </source>
</evidence>
<dbReference type="Gene3D" id="3.40.30.10">
    <property type="entry name" value="Glutaredoxin"/>
    <property type="match status" value="1"/>
</dbReference>
<dbReference type="EMBL" id="JAASRN010000002">
    <property type="protein sequence ID" value="NIK74164.1"/>
    <property type="molecule type" value="Genomic_DNA"/>
</dbReference>
<dbReference type="PROSITE" id="PS00194">
    <property type="entry name" value="THIOREDOXIN_1"/>
    <property type="match status" value="1"/>
</dbReference>
<dbReference type="PANTHER" id="PTHR15337">
    <property type="entry name" value="ANTERIOR GRADIENT PROTEIN-RELATED"/>
    <property type="match status" value="1"/>
</dbReference>
<keyword evidence="6" id="KW-1185">Reference proteome</keyword>
<dbReference type="SUPFAM" id="SSF52833">
    <property type="entry name" value="Thioredoxin-like"/>
    <property type="match status" value="1"/>
</dbReference>
<dbReference type="InterPro" id="IPR017937">
    <property type="entry name" value="Thioredoxin_CS"/>
</dbReference>
<feature type="domain" description="Thioredoxin" evidence="4">
    <location>
        <begin position="14"/>
        <end position="141"/>
    </location>
</feature>
<dbReference type="Pfam" id="PF13098">
    <property type="entry name" value="Thioredoxin_2"/>
    <property type="match status" value="1"/>
</dbReference>
<protein>
    <submittedName>
        <fullName evidence="5">Thiol:disulfide interchange protein</fullName>
    </submittedName>
</protein>
<feature type="signal peptide" evidence="3">
    <location>
        <begin position="1"/>
        <end position="22"/>
    </location>
</feature>
<reference evidence="5 6" key="1">
    <citation type="submission" date="2020-03" db="EMBL/GenBank/DDBJ databases">
        <title>Genomic Encyclopedia of Type Strains, Phase IV (KMG-IV): sequencing the most valuable type-strain genomes for metagenomic binning, comparative biology and taxonomic classification.</title>
        <authorList>
            <person name="Goeker M."/>
        </authorList>
    </citation>
    <scope>NUCLEOTIDE SEQUENCE [LARGE SCALE GENOMIC DNA]</scope>
    <source>
        <strain evidence="5 6">DSM 5718</strain>
    </source>
</reference>
<dbReference type="AlphaFoldDB" id="A0A846MRF3"/>
<keyword evidence="1 3" id="KW-0732">Signal</keyword>
<name>A0A846MRF3_9BACT</name>
<feature type="chain" id="PRO_5032320234" evidence="3">
    <location>
        <begin position="23"/>
        <end position="144"/>
    </location>
</feature>
<organism evidence="5 6">
    <name type="scientific">Thermonema lapsum</name>
    <dbReference type="NCBI Taxonomy" id="28195"/>
    <lineage>
        <taxon>Bacteria</taxon>
        <taxon>Pseudomonadati</taxon>
        <taxon>Bacteroidota</taxon>
        <taxon>Cytophagia</taxon>
        <taxon>Cytophagales</taxon>
        <taxon>Thermonemataceae</taxon>
        <taxon>Thermonema</taxon>
    </lineage>
</organism>
<dbReference type="InterPro" id="IPR036249">
    <property type="entry name" value="Thioredoxin-like_sf"/>
</dbReference>
<gene>
    <name evidence="5" type="ORF">FHS56_001677</name>
</gene>
<proteinExistence type="predicted"/>
<evidence type="ECO:0000256" key="3">
    <source>
        <dbReference type="SAM" id="SignalP"/>
    </source>
</evidence>
<accession>A0A846MRF3</accession>
<evidence type="ECO:0000256" key="2">
    <source>
        <dbReference type="ARBA" id="ARBA00023284"/>
    </source>
</evidence>
<dbReference type="InterPro" id="IPR013766">
    <property type="entry name" value="Thioredoxin_domain"/>
</dbReference>
<dbReference type="PANTHER" id="PTHR15337:SF11">
    <property type="entry name" value="THIOREDOXIN DOMAIN-CONTAINING PROTEIN"/>
    <property type="match status" value="1"/>
</dbReference>
<evidence type="ECO:0000256" key="1">
    <source>
        <dbReference type="ARBA" id="ARBA00022729"/>
    </source>
</evidence>
<evidence type="ECO:0000313" key="6">
    <source>
        <dbReference type="Proteomes" id="UP000537126"/>
    </source>
</evidence>